<gene>
    <name evidence="1" type="ORF">CDV28_16116</name>
</gene>
<evidence type="ECO:0000313" key="1">
    <source>
        <dbReference type="EMBL" id="TAA73781.1"/>
    </source>
</evidence>
<protein>
    <recommendedName>
        <fullName evidence="3">NACHT domain-containing protein</fullName>
    </recommendedName>
</protein>
<keyword evidence="2" id="KW-1185">Reference proteome</keyword>
<evidence type="ECO:0000313" key="2">
    <source>
        <dbReference type="Proteomes" id="UP000316238"/>
    </source>
</evidence>
<name>A0A521FYQ4_9BACT</name>
<dbReference type="Proteomes" id="UP000316238">
    <property type="component" value="Unassembled WGS sequence"/>
</dbReference>
<dbReference type="EMBL" id="NQJD01000061">
    <property type="protein sequence ID" value="TAA73781.1"/>
    <property type="molecule type" value="Genomic_DNA"/>
</dbReference>
<dbReference type="InterPro" id="IPR027417">
    <property type="entry name" value="P-loop_NTPase"/>
</dbReference>
<dbReference type="SUPFAM" id="SSF52540">
    <property type="entry name" value="P-loop containing nucleoside triphosphate hydrolases"/>
    <property type="match status" value="1"/>
</dbReference>
<accession>A0A521FYQ4</accession>
<comment type="caution">
    <text evidence="1">The sequence shown here is derived from an EMBL/GenBank/DDBJ whole genome shotgun (WGS) entry which is preliminary data.</text>
</comment>
<evidence type="ECO:0008006" key="3">
    <source>
        <dbReference type="Google" id="ProtNLM"/>
    </source>
</evidence>
<proteinExistence type="predicted"/>
<organism evidence="1 2">
    <name type="scientific">Candidatus Electronema aureum</name>
    <dbReference type="NCBI Taxonomy" id="2005002"/>
    <lineage>
        <taxon>Bacteria</taxon>
        <taxon>Pseudomonadati</taxon>
        <taxon>Thermodesulfobacteriota</taxon>
        <taxon>Desulfobulbia</taxon>
        <taxon>Desulfobulbales</taxon>
        <taxon>Desulfobulbaceae</taxon>
        <taxon>Candidatus Electronema</taxon>
    </lineage>
</organism>
<dbReference type="AlphaFoldDB" id="A0A521FYQ4"/>
<reference evidence="1" key="1">
    <citation type="submission" date="2017-07" db="EMBL/GenBank/DDBJ databases">
        <title>The cable genome - Insights into the physiology and evolution of filamentous bacteria capable of sulfide oxidation via long distance electron transfer.</title>
        <authorList>
            <person name="Thorup C."/>
            <person name="Bjerg J.T."/>
            <person name="Schreiber L."/>
            <person name="Nielsen L.P."/>
            <person name="Kjeldsen K.U."/>
            <person name="Boesen T."/>
            <person name="Boggild A."/>
            <person name="Meysman F."/>
            <person name="Geelhoed J."/>
            <person name="Schramm A."/>
        </authorList>
    </citation>
    <scope>NUCLEOTIDE SEQUENCE [LARGE SCALE GENOMIC DNA]</scope>
    <source>
        <strain evidence="1">GS</strain>
    </source>
</reference>
<sequence>MPLEALAFVKAEWAKQLWNKLDRLRGEEVKELDRLRDEFVDPNVLKDVYVVPQLQDRNPADSRQDDLVVCAQQSAFERINGFFQGKLPLEKDGRHQMFILSDAGMGKTSLLPMLKLMHLTSFWPQKYSCQLFKLGDDTLQQVRELPNKGETFLLLDALDEDRQAWKRIRDRLLELLQAGEDFRRVIISSRTQFFPEMETDSLGRPEIKVLSGYHCPVLYLSPFSNEQVQEFIEKKLPAPTILSGG</sequence>